<comment type="caution">
    <text evidence="2">The sequence shown here is derived from an EMBL/GenBank/DDBJ whole genome shotgun (WGS) entry which is preliminary data.</text>
</comment>
<reference evidence="2 3" key="1">
    <citation type="journal article" date="2018" name="Nat. Biotechnol.">
        <title>A standardized bacterial taxonomy based on genome phylogeny substantially revises the tree of life.</title>
        <authorList>
            <person name="Parks D.H."/>
            <person name="Chuvochina M."/>
            <person name="Waite D.W."/>
            <person name="Rinke C."/>
            <person name="Skarshewski A."/>
            <person name="Chaumeil P.A."/>
            <person name="Hugenholtz P."/>
        </authorList>
    </citation>
    <scope>NUCLEOTIDE SEQUENCE [LARGE SCALE GENOMIC DNA]</scope>
    <source>
        <strain evidence="2">UBA9152</strain>
    </source>
</reference>
<gene>
    <name evidence="2" type="ORF">DCP95_14775</name>
</gene>
<sequence>MPKEYPALMVEDSGYAAILRGHGLAAEDLQAAELAMIGKPEEGWFTEVEEAHFDYVPRVKWCSRHPLSGGWSRDMEGDWHGHWFAVRETDIEACHFTIIRHTDVDPTEVSEPTDPSFCPPLEPGDDETCTHTPTCPTDLESER</sequence>
<dbReference type="AlphaFoldDB" id="A0A3C1KGM7"/>
<evidence type="ECO:0000256" key="1">
    <source>
        <dbReference type="SAM" id="MobiDB-lite"/>
    </source>
</evidence>
<evidence type="ECO:0000313" key="2">
    <source>
        <dbReference type="EMBL" id="HAN25812.1"/>
    </source>
</evidence>
<feature type="region of interest" description="Disordered" evidence="1">
    <location>
        <begin position="105"/>
        <end position="143"/>
    </location>
</feature>
<evidence type="ECO:0000313" key="3">
    <source>
        <dbReference type="Proteomes" id="UP000257479"/>
    </source>
</evidence>
<dbReference type="EMBL" id="DMNG01000260">
    <property type="protein sequence ID" value="HAN25812.1"/>
    <property type="molecule type" value="Genomic_DNA"/>
</dbReference>
<name>A0A3C1KGM7_9MICO</name>
<protein>
    <submittedName>
        <fullName evidence="2">Uncharacterized protein</fullName>
    </submittedName>
</protein>
<accession>A0A3C1KGM7</accession>
<proteinExistence type="predicted"/>
<dbReference type="Proteomes" id="UP000257479">
    <property type="component" value="Unassembled WGS sequence"/>
</dbReference>
<organism evidence="2 3">
    <name type="scientific">Microbacterium ginsengisoli</name>
    <dbReference type="NCBI Taxonomy" id="400772"/>
    <lineage>
        <taxon>Bacteria</taxon>
        <taxon>Bacillati</taxon>
        <taxon>Actinomycetota</taxon>
        <taxon>Actinomycetes</taxon>
        <taxon>Micrococcales</taxon>
        <taxon>Microbacteriaceae</taxon>
        <taxon>Microbacterium</taxon>
    </lineage>
</organism>